<proteinExistence type="predicted"/>
<dbReference type="EMBL" id="CAICTM010000294">
    <property type="protein sequence ID" value="CAB9507178.1"/>
    <property type="molecule type" value="Genomic_DNA"/>
</dbReference>
<keyword evidence="3" id="KW-1185">Reference proteome</keyword>
<dbReference type="Proteomes" id="UP001153069">
    <property type="component" value="Unassembled WGS sequence"/>
</dbReference>
<feature type="compositionally biased region" description="Polar residues" evidence="1">
    <location>
        <begin position="98"/>
        <end position="111"/>
    </location>
</feature>
<organism evidence="2 3">
    <name type="scientific">Seminavis robusta</name>
    <dbReference type="NCBI Taxonomy" id="568900"/>
    <lineage>
        <taxon>Eukaryota</taxon>
        <taxon>Sar</taxon>
        <taxon>Stramenopiles</taxon>
        <taxon>Ochrophyta</taxon>
        <taxon>Bacillariophyta</taxon>
        <taxon>Bacillariophyceae</taxon>
        <taxon>Bacillariophycidae</taxon>
        <taxon>Naviculales</taxon>
        <taxon>Naviculaceae</taxon>
        <taxon>Seminavis</taxon>
    </lineage>
</organism>
<evidence type="ECO:0000313" key="3">
    <source>
        <dbReference type="Proteomes" id="UP001153069"/>
    </source>
</evidence>
<dbReference type="AlphaFoldDB" id="A0A9N8HEA7"/>
<feature type="compositionally biased region" description="Low complexity" evidence="1">
    <location>
        <begin position="42"/>
        <end position="56"/>
    </location>
</feature>
<reference evidence="2" key="1">
    <citation type="submission" date="2020-06" db="EMBL/GenBank/DDBJ databases">
        <authorList>
            <consortium name="Plant Systems Biology data submission"/>
        </authorList>
    </citation>
    <scope>NUCLEOTIDE SEQUENCE</scope>
    <source>
        <strain evidence="2">D6</strain>
    </source>
</reference>
<comment type="caution">
    <text evidence="2">The sequence shown here is derived from an EMBL/GenBank/DDBJ whole genome shotgun (WGS) entry which is preliminary data.</text>
</comment>
<feature type="compositionally biased region" description="Polar residues" evidence="1">
    <location>
        <begin position="57"/>
        <end position="77"/>
    </location>
</feature>
<sequence>MIGEFLLRLFRNDLCLDIDPQTIQIVEDNAPGITFSIHHSEWPSSSSLSSPGRPQSQGLPGTTESTDASISSRNARTWSPGGFPNQEENPPLTPNMERWSSSPNNASTQEQARLPRRTSLSL</sequence>
<gene>
    <name evidence="2" type="ORF">SEMRO_295_G110570.1</name>
</gene>
<evidence type="ECO:0000313" key="2">
    <source>
        <dbReference type="EMBL" id="CAB9507178.1"/>
    </source>
</evidence>
<feature type="region of interest" description="Disordered" evidence="1">
    <location>
        <begin position="37"/>
        <end position="122"/>
    </location>
</feature>
<accession>A0A9N8HEA7</accession>
<protein>
    <submittedName>
        <fullName evidence="2">Uncharacterized protein</fullName>
    </submittedName>
</protein>
<evidence type="ECO:0000256" key="1">
    <source>
        <dbReference type="SAM" id="MobiDB-lite"/>
    </source>
</evidence>
<name>A0A9N8HEA7_9STRA</name>